<dbReference type="AlphaFoldDB" id="A0A7J9DG79"/>
<protein>
    <submittedName>
        <fullName evidence="1">Uncharacterized protein</fullName>
    </submittedName>
</protein>
<dbReference type="EMBL" id="JABEZW010000002">
    <property type="protein sequence ID" value="MBA0759716.1"/>
    <property type="molecule type" value="Genomic_DNA"/>
</dbReference>
<dbReference type="Proteomes" id="UP000593568">
    <property type="component" value="Unassembled WGS sequence"/>
</dbReference>
<gene>
    <name evidence="1" type="ORF">Gotri_022556</name>
</gene>
<organism evidence="1 2">
    <name type="scientific">Gossypium trilobum</name>
    <dbReference type="NCBI Taxonomy" id="34281"/>
    <lineage>
        <taxon>Eukaryota</taxon>
        <taxon>Viridiplantae</taxon>
        <taxon>Streptophyta</taxon>
        <taxon>Embryophyta</taxon>
        <taxon>Tracheophyta</taxon>
        <taxon>Spermatophyta</taxon>
        <taxon>Magnoliopsida</taxon>
        <taxon>eudicotyledons</taxon>
        <taxon>Gunneridae</taxon>
        <taxon>Pentapetalae</taxon>
        <taxon>rosids</taxon>
        <taxon>malvids</taxon>
        <taxon>Malvales</taxon>
        <taxon>Malvaceae</taxon>
        <taxon>Malvoideae</taxon>
        <taxon>Gossypium</taxon>
    </lineage>
</organism>
<evidence type="ECO:0000313" key="2">
    <source>
        <dbReference type="Proteomes" id="UP000593568"/>
    </source>
</evidence>
<accession>A0A7J9DG79</accession>
<keyword evidence="2" id="KW-1185">Reference proteome</keyword>
<proteinExistence type="predicted"/>
<reference evidence="1 2" key="1">
    <citation type="journal article" date="2019" name="Genome Biol. Evol.">
        <title>Insights into the evolution of the New World diploid cottons (Gossypium, subgenus Houzingenia) based on genome sequencing.</title>
        <authorList>
            <person name="Grover C.E."/>
            <person name="Arick M.A. 2nd"/>
            <person name="Thrash A."/>
            <person name="Conover J.L."/>
            <person name="Sanders W.S."/>
            <person name="Peterson D.G."/>
            <person name="Frelichowski J.E."/>
            <person name="Scheffler J.A."/>
            <person name="Scheffler B.E."/>
            <person name="Wendel J.F."/>
        </authorList>
    </citation>
    <scope>NUCLEOTIDE SEQUENCE [LARGE SCALE GENOMIC DNA]</scope>
    <source>
        <strain evidence="1">8</strain>
        <tissue evidence="1">Leaf</tissue>
    </source>
</reference>
<name>A0A7J9DG79_9ROSI</name>
<sequence length="20" mass="2574">MKRHCLQSSCVLRIWYCKRY</sequence>
<comment type="caution">
    <text evidence="1">The sequence shown here is derived from an EMBL/GenBank/DDBJ whole genome shotgun (WGS) entry which is preliminary data.</text>
</comment>
<evidence type="ECO:0000313" key="1">
    <source>
        <dbReference type="EMBL" id="MBA0759716.1"/>
    </source>
</evidence>